<dbReference type="AlphaFoldDB" id="Q0YUB7"/>
<sequence>MSKKNDDQESANEGLDASSLNSELMKRAQSVQDSFGSSSAISAAMKHAQSLQDTYGSNSAFSIAKKASQSVQDSFGSSSAISAAMKHAQSLQDTYGSNSAFSIAKKASQSVQDSFGSSSAISAAMKHAQSLQDTYGSNSAFSIAMKASQSVQDMFGSNSVISEAMKASQSIRDMAGSGSAISAAMKHAQSLQDMVGACRAISEVMKSSQSIRDMVGAGSVISEAMKSSTHMQEILSSSFMTLSNSQNFSVAVSLINQELVLDGYANLHELDTQEIESGLASLVSVDNSSAFSELFSRIPSALKMLLLFAFLQIVLPQLNSISANLLTPFVNELIQGVSGSTTSKVQTLKEVAPYLHGLPSENLRFISGNNVRLRNDPLVKSETLDLLRLGQIVVFLGKEKNWTHVMVQYDNGDTCSGWVLTRYVESFKR</sequence>
<gene>
    <name evidence="2" type="ORF">CferDRAFT_2157</name>
</gene>
<dbReference type="RefSeq" id="WP_006365426.1">
    <property type="nucleotide sequence ID" value="NZ_AASE01000001.1"/>
</dbReference>
<name>Q0YUB7_9CHLB</name>
<protein>
    <recommendedName>
        <fullName evidence="4">SH3b domain-containing protein</fullName>
    </recommendedName>
</protein>
<accession>Q0YUB7</accession>
<evidence type="ECO:0000256" key="1">
    <source>
        <dbReference type="SAM" id="MobiDB-lite"/>
    </source>
</evidence>
<comment type="caution">
    <text evidence="2">The sequence shown here is derived from an EMBL/GenBank/DDBJ whole genome shotgun (WGS) entry which is preliminary data.</text>
</comment>
<keyword evidence="3" id="KW-1185">Reference proteome</keyword>
<proteinExistence type="predicted"/>
<evidence type="ECO:0000313" key="2">
    <source>
        <dbReference type="EMBL" id="EAT60150.1"/>
    </source>
</evidence>
<reference evidence="2 3" key="1">
    <citation type="submission" date="2006-07" db="EMBL/GenBank/DDBJ databases">
        <title>Annotation of the draft genome assembly of Chlorobium ferroxidans DSM 13031.</title>
        <authorList>
            <consortium name="US DOE Joint Genome Institute (JGI-ORNL)"/>
            <person name="Larimer F."/>
            <person name="Land M."/>
            <person name="Hauser L."/>
        </authorList>
    </citation>
    <scope>NUCLEOTIDE SEQUENCE [LARGE SCALE GENOMIC DNA]</scope>
    <source>
        <strain evidence="2 3">DSM 13031</strain>
    </source>
</reference>
<dbReference type="EMBL" id="AASE01000001">
    <property type="protein sequence ID" value="EAT60150.1"/>
    <property type="molecule type" value="Genomic_DNA"/>
</dbReference>
<dbReference type="Proteomes" id="UP000004162">
    <property type="component" value="Unassembled WGS sequence"/>
</dbReference>
<reference evidence="2 3" key="2">
    <citation type="submission" date="2006-07" db="EMBL/GenBank/DDBJ databases">
        <title>Sequencing of the draft genome and assembly of Chlorobium ferroxidans DSM 13031.</title>
        <authorList>
            <consortium name="US DOE Joint Genome Institute (JGI-PGF)"/>
            <person name="Copeland A."/>
            <person name="Lucas S."/>
            <person name="Lapidus A."/>
            <person name="Barry K."/>
            <person name="Glavina del Rio T."/>
            <person name="Dalin E."/>
            <person name="Tice H."/>
            <person name="Bruce D."/>
            <person name="Pitluck S."/>
            <person name="Richardson P."/>
        </authorList>
    </citation>
    <scope>NUCLEOTIDE SEQUENCE [LARGE SCALE GENOMIC DNA]</scope>
    <source>
        <strain evidence="2 3">DSM 13031</strain>
    </source>
</reference>
<evidence type="ECO:0008006" key="4">
    <source>
        <dbReference type="Google" id="ProtNLM"/>
    </source>
</evidence>
<feature type="region of interest" description="Disordered" evidence="1">
    <location>
        <begin position="1"/>
        <end position="31"/>
    </location>
</feature>
<dbReference type="Gene3D" id="2.30.30.40">
    <property type="entry name" value="SH3 Domains"/>
    <property type="match status" value="1"/>
</dbReference>
<organism evidence="2 3">
    <name type="scientific">Chlorobium ferrooxidans DSM 13031</name>
    <dbReference type="NCBI Taxonomy" id="377431"/>
    <lineage>
        <taxon>Bacteria</taxon>
        <taxon>Pseudomonadati</taxon>
        <taxon>Chlorobiota</taxon>
        <taxon>Chlorobiia</taxon>
        <taxon>Chlorobiales</taxon>
        <taxon>Chlorobiaceae</taxon>
        <taxon>Chlorobium/Pelodictyon group</taxon>
        <taxon>Chlorobium</taxon>
    </lineage>
</organism>
<evidence type="ECO:0000313" key="3">
    <source>
        <dbReference type="Proteomes" id="UP000004162"/>
    </source>
</evidence>
<dbReference type="OrthoDB" id="1410098at2"/>